<evidence type="ECO:0000256" key="5">
    <source>
        <dbReference type="ARBA" id="ARBA00023186"/>
    </source>
</evidence>
<dbReference type="GO" id="GO:0044780">
    <property type="term" value="P:bacterial-type flagellum assembly"/>
    <property type="evidence" value="ECO:0007669"/>
    <property type="project" value="InterPro"/>
</dbReference>
<keyword evidence="7" id="KW-0282">Flagellum</keyword>
<dbReference type="Pfam" id="PF02561">
    <property type="entry name" value="FliS"/>
    <property type="match status" value="1"/>
</dbReference>
<gene>
    <name evidence="7" type="primary">fliS</name>
    <name evidence="7" type="ORF">TPL01_04450</name>
</gene>
<keyword evidence="5" id="KW-0143">Chaperone</keyword>
<dbReference type="PANTHER" id="PTHR34773">
    <property type="entry name" value="FLAGELLAR SECRETION CHAPERONE FLIS"/>
    <property type="match status" value="1"/>
</dbReference>
<keyword evidence="4 6" id="KW-1005">Bacterial flagellum biogenesis</keyword>
<dbReference type="EMBL" id="BKAD01000004">
    <property type="protein sequence ID" value="GEP29307.1"/>
    <property type="molecule type" value="Genomic_DNA"/>
</dbReference>
<dbReference type="OrthoDB" id="9792010at2"/>
<dbReference type="AlphaFoldDB" id="A0A512L4B1"/>
<accession>A0A512L4B1</accession>
<dbReference type="SUPFAM" id="SSF101116">
    <property type="entry name" value="Flagellar export chaperone FliS"/>
    <property type="match status" value="1"/>
</dbReference>
<dbReference type="CDD" id="cd16098">
    <property type="entry name" value="FliS"/>
    <property type="match status" value="1"/>
</dbReference>
<dbReference type="Gene3D" id="1.20.120.340">
    <property type="entry name" value="Flagellar protein FliS"/>
    <property type="match status" value="1"/>
</dbReference>
<protein>
    <recommendedName>
        <fullName evidence="6">Flagellar secretion chaperone FliS</fullName>
    </recommendedName>
</protein>
<organism evidence="7 8">
    <name type="scientific">Sulfuriferula plumbiphila</name>
    <dbReference type="NCBI Taxonomy" id="171865"/>
    <lineage>
        <taxon>Bacteria</taxon>
        <taxon>Pseudomonadati</taxon>
        <taxon>Pseudomonadota</taxon>
        <taxon>Betaproteobacteria</taxon>
        <taxon>Nitrosomonadales</taxon>
        <taxon>Sulfuricellaceae</taxon>
        <taxon>Sulfuriferula</taxon>
    </lineage>
</organism>
<dbReference type="RefSeq" id="WP_147070335.1">
    <property type="nucleotide sequence ID" value="NZ_AP021884.1"/>
</dbReference>
<keyword evidence="7" id="KW-0966">Cell projection</keyword>
<dbReference type="InterPro" id="IPR036584">
    <property type="entry name" value="FliS_sf"/>
</dbReference>
<dbReference type="PIRSF" id="PIRSF039090">
    <property type="entry name" value="Flis"/>
    <property type="match status" value="1"/>
</dbReference>
<comment type="similarity">
    <text evidence="2 6">Belongs to the FliS family.</text>
</comment>
<dbReference type="InterPro" id="IPR003713">
    <property type="entry name" value="FliS"/>
</dbReference>
<keyword evidence="7" id="KW-0969">Cilium</keyword>
<comment type="subcellular location">
    <subcellularLocation>
        <location evidence="1 6">Cytoplasm</location>
        <location evidence="1 6">Cytosol</location>
    </subcellularLocation>
</comment>
<comment type="caution">
    <text evidence="7">The sequence shown here is derived from an EMBL/GenBank/DDBJ whole genome shotgun (WGS) entry which is preliminary data.</text>
</comment>
<dbReference type="Proteomes" id="UP000321337">
    <property type="component" value="Unassembled WGS sequence"/>
</dbReference>
<keyword evidence="8" id="KW-1185">Reference proteome</keyword>
<evidence type="ECO:0000256" key="4">
    <source>
        <dbReference type="ARBA" id="ARBA00022795"/>
    </source>
</evidence>
<dbReference type="GO" id="GO:0005829">
    <property type="term" value="C:cytosol"/>
    <property type="evidence" value="ECO:0007669"/>
    <property type="project" value="UniProtKB-SubCell"/>
</dbReference>
<evidence type="ECO:0000313" key="7">
    <source>
        <dbReference type="EMBL" id="GEP29307.1"/>
    </source>
</evidence>
<dbReference type="GO" id="GO:0071973">
    <property type="term" value="P:bacterial-type flagellum-dependent cell motility"/>
    <property type="evidence" value="ECO:0007669"/>
    <property type="project" value="TreeGrafter"/>
</dbReference>
<dbReference type="PANTHER" id="PTHR34773:SF1">
    <property type="entry name" value="FLAGELLAR SECRETION CHAPERONE FLIS"/>
    <property type="match status" value="1"/>
</dbReference>
<keyword evidence="3 6" id="KW-0963">Cytoplasm</keyword>
<evidence type="ECO:0000256" key="6">
    <source>
        <dbReference type="PIRNR" id="PIRNR039090"/>
    </source>
</evidence>
<name>A0A512L4B1_9PROT</name>
<evidence type="ECO:0000256" key="2">
    <source>
        <dbReference type="ARBA" id="ARBA00008787"/>
    </source>
</evidence>
<dbReference type="NCBIfam" id="TIGR00208">
    <property type="entry name" value="fliS"/>
    <property type="match status" value="1"/>
</dbReference>
<sequence length="155" mass="16349">MFGTARNGANTYATVGMETGVAAANPHKLIVMLFDGAKTAVTNAMQQMKSGETEAKGQAISQAIMIINSGLRASLDKAAGGEIAASLDALYEYMSNRLLMANLNNEPAVLEEVGSLLSQLREAWEAIGTTVTTEAVPTVSVQDPIMPRVDSFVRA</sequence>
<evidence type="ECO:0000256" key="1">
    <source>
        <dbReference type="ARBA" id="ARBA00004514"/>
    </source>
</evidence>
<proteinExistence type="inferred from homology"/>
<evidence type="ECO:0000313" key="8">
    <source>
        <dbReference type="Proteomes" id="UP000321337"/>
    </source>
</evidence>
<evidence type="ECO:0000256" key="3">
    <source>
        <dbReference type="ARBA" id="ARBA00022490"/>
    </source>
</evidence>
<reference evidence="7 8" key="1">
    <citation type="submission" date="2019-07" db="EMBL/GenBank/DDBJ databases">
        <title>Whole genome shotgun sequence of Thiobacillus plumbophilus NBRC 107929.</title>
        <authorList>
            <person name="Hosoyama A."/>
            <person name="Uohara A."/>
            <person name="Ohji S."/>
            <person name="Ichikawa N."/>
        </authorList>
    </citation>
    <scope>NUCLEOTIDE SEQUENCE [LARGE SCALE GENOMIC DNA]</scope>
    <source>
        <strain evidence="7 8">NBRC 107929</strain>
    </source>
</reference>